<dbReference type="InterPro" id="IPR005467">
    <property type="entry name" value="His_kinase_dom"/>
</dbReference>
<dbReference type="InterPro" id="IPR003594">
    <property type="entry name" value="HATPase_dom"/>
</dbReference>
<evidence type="ECO:0000313" key="9">
    <source>
        <dbReference type="EMBL" id="MCM0619957.1"/>
    </source>
</evidence>
<keyword evidence="7" id="KW-1133">Transmembrane helix</keyword>
<comment type="caution">
    <text evidence="9">The sequence shown here is derived from an EMBL/GenBank/DDBJ whole genome shotgun (WGS) entry which is preliminary data.</text>
</comment>
<evidence type="ECO:0000256" key="1">
    <source>
        <dbReference type="ARBA" id="ARBA00000085"/>
    </source>
</evidence>
<feature type="domain" description="Histidine kinase" evidence="8">
    <location>
        <begin position="126"/>
        <end position="323"/>
    </location>
</feature>
<keyword evidence="9" id="KW-0067">ATP-binding</keyword>
<dbReference type="InterPro" id="IPR050736">
    <property type="entry name" value="Sensor_HK_Regulatory"/>
</dbReference>
<evidence type="ECO:0000256" key="7">
    <source>
        <dbReference type="SAM" id="Phobius"/>
    </source>
</evidence>
<dbReference type="Pfam" id="PF02518">
    <property type="entry name" value="HATPase_c"/>
    <property type="match status" value="1"/>
</dbReference>
<feature type="region of interest" description="Disordered" evidence="6">
    <location>
        <begin position="317"/>
        <end position="338"/>
    </location>
</feature>
<reference evidence="9" key="1">
    <citation type="submission" date="2022-05" db="EMBL/GenBank/DDBJ databases">
        <authorList>
            <person name="Tuo L."/>
        </authorList>
    </citation>
    <scope>NUCLEOTIDE SEQUENCE</scope>
    <source>
        <strain evidence="9">BSK12Z-4</strain>
    </source>
</reference>
<keyword evidence="9" id="KW-0547">Nucleotide-binding</keyword>
<dbReference type="PRINTS" id="PR00344">
    <property type="entry name" value="BCTRLSENSOR"/>
</dbReference>
<accession>A0A9X2IE62</accession>
<evidence type="ECO:0000256" key="6">
    <source>
        <dbReference type="SAM" id="MobiDB-lite"/>
    </source>
</evidence>
<gene>
    <name evidence="9" type="ORF">M8330_06565</name>
</gene>
<sequence>MGAQRSESRLRAVRNGRRPRPGVGALVTMAADSGRLAVAAVGLVLAGAAVLVLQLLAEVVSWMITSGVSAYAGLAVGLGLAVPGVVVIGVQAVRRVVRRMHDAEAQQDALDAELQRLDSELRTTGGRMHEVGSIAAGLAAAAKLLDSAGHSADEAHTLRLRQMLQAEAERLHRLVDDSLPRPVALSSVDEVVWPIVVRTIAAGQRVAFRPGDALVSADADAVAQILSTLLDNARRHAPGSSVQVDADLVDLDTVEISVTDDGPGIDAVTADELFTWGARGSDSPGHGIGLHAARQLALQEGGDLRLDPTPYGSRFVLTLPGASGKERHDVPRRPGHVA</sequence>
<protein>
    <recommendedName>
        <fullName evidence="2">histidine kinase</fullName>
        <ecNumber evidence="2">2.7.13.3</ecNumber>
    </recommendedName>
</protein>
<dbReference type="Proteomes" id="UP001139485">
    <property type="component" value="Unassembled WGS sequence"/>
</dbReference>
<dbReference type="CDD" id="cd00075">
    <property type="entry name" value="HATPase"/>
    <property type="match status" value="1"/>
</dbReference>
<dbReference type="Gene3D" id="3.30.565.10">
    <property type="entry name" value="Histidine kinase-like ATPase, C-terminal domain"/>
    <property type="match status" value="1"/>
</dbReference>
<dbReference type="EMBL" id="JAMOIL010000007">
    <property type="protein sequence ID" value="MCM0619957.1"/>
    <property type="molecule type" value="Genomic_DNA"/>
</dbReference>
<evidence type="ECO:0000313" key="10">
    <source>
        <dbReference type="Proteomes" id="UP001139485"/>
    </source>
</evidence>
<evidence type="ECO:0000256" key="3">
    <source>
        <dbReference type="ARBA" id="ARBA00022679"/>
    </source>
</evidence>
<dbReference type="AlphaFoldDB" id="A0A9X2IE62"/>
<dbReference type="PANTHER" id="PTHR43711">
    <property type="entry name" value="TWO-COMPONENT HISTIDINE KINASE"/>
    <property type="match status" value="1"/>
</dbReference>
<keyword evidence="7" id="KW-0812">Transmembrane</keyword>
<dbReference type="GO" id="GO:0004673">
    <property type="term" value="F:protein histidine kinase activity"/>
    <property type="evidence" value="ECO:0007669"/>
    <property type="project" value="UniProtKB-EC"/>
</dbReference>
<keyword evidence="4" id="KW-0418">Kinase</keyword>
<keyword evidence="3" id="KW-0808">Transferase</keyword>
<dbReference type="GO" id="GO:0000160">
    <property type="term" value="P:phosphorelay signal transduction system"/>
    <property type="evidence" value="ECO:0007669"/>
    <property type="project" value="UniProtKB-KW"/>
</dbReference>
<feature type="transmembrane region" description="Helical" evidence="7">
    <location>
        <begin position="68"/>
        <end position="90"/>
    </location>
</feature>
<dbReference type="RefSeq" id="WP_250056839.1">
    <property type="nucleotide sequence ID" value="NZ_JAMJPH010000033.1"/>
</dbReference>
<evidence type="ECO:0000256" key="2">
    <source>
        <dbReference type="ARBA" id="ARBA00012438"/>
    </source>
</evidence>
<evidence type="ECO:0000256" key="4">
    <source>
        <dbReference type="ARBA" id="ARBA00022777"/>
    </source>
</evidence>
<dbReference type="InterPro" id="IPR004358">
    <property type="entry name" value="Sig_transdc_His_kin-like_C"/>
</dbReference>
<dbReference type="PANTHER" id="PTHR43711:SF32">
    <property type="entry name" value="SENSOR-TYPE HISTIDINE KINASE PRRB"/>
    <property type="match status" value="1"/>
</dbReference>
<organism evidence="9 10">
    <name type="scientific">Nocardioides bruguierae</name>
    <dbReference type="NCBI Taxonomy" id="2945102"/>
    <lineage>
        <taxon>Bacteria</taxon>
        <taxon>Bacillati</taxon>
        <taxon>Actinomycetota</taxon>
        <taxon>Actinomycetes</taxon>
        <taxon>Propionibacteriales</taxon>
        <taxon>Nocardioidaceae</taxon>
        <taxon>Nocardioides</taxon>
    </lineage>
</organism>
<keyword evidence="5" id="KW-0902">Two-component regulatory system</keyword>
<evidence type="ECO:0000256" key="5">
    <source>
        <dbReference type="ARBA" id="ARBA00023012"/>
    </source>
</evidence>
<dbReference type="InterPro" id="IPR036890">
    <property type="entry name" value="HATPase_C_sf"/>
</dbReference>
<evidence type="ECO:0000259" key="8">
    <source>
        <dbReference type="PROSITE" id="PS50109"/>
    </source>
</evidence>
<feature type="transmembrane region" description="Helical" evidence="7">
    <location>
        <begin position="36"/>
        <end position="56"/>
    </location>
</feature>
<dbReference type="PROSITE" id="PS50109">
    <property type="entry name" value="HIS_KIN"/>
    <property type="match status" value="1"/>
</dbReference>
<name>A0A9X2IE62_9ACTN</name>
<dbReference type="GO" id="GO:0005524">
    <property type="term" value="F:ATP binding"/>
    <property type="evidence" value="ECO:0007669"/>
    <property type="project" value="UniProtKB-KW"/>
</dbReference>
<dbReference type="SUPFAM" id="SSF55874">
    <property type="entry name" value="ATPase domain of HSP90 chaperone/DNA topoisomerase II/histidine kinase"/>
    <property type="match status" value="1"/>
</dbReference>
<dbReference type="SMART" id="SM00387">
    <property type="entry name" value="HATPase_c"/>
    <property type="match status" value="1"/>
</dbReference>
<proteinExistence type="predicted"/>
<comment type="catalytic activity">
    <reaction evidence="1">
        <text>ATP + protein L-histidine = ADP + protein N-phospho-L-histidine.</text>
        <dbReference type="EC" id="2.7.13.3"/>
    </reaction>
</comment>
<dbReference type="EC" id="2.7.13.3" evidence="2"/>
<keyword evidence="10" id="KW-1185">Reference proteome</keyword>
<keyword evidence="7" id="KW-0472">Membrane</keyword>